<evidence type="ECO:0000313" key="4">
    <source>
        <dbReference type="Proteomes" id="UP001154420"/>
    </source>
</evidence>
<name>A0A9X5BKG9_9FIRM</name>
<dbReference type="RefSeq" id="WP_160562324.1">
    <property type="nucleotide sequence ID" value="NZ_QZDT01000092.1"/>
</dbReference>
<dbReference type="InterPro" id="IPR001387">
    <property type="entry name" value="Cro/C1-type_HTH"/>
</dbReference>
<reference evidence="3" key="1">
    <citation type="submission" date="2018-09" db="EMBL/GenBank/DDBJ databases">
        <title>Murine metabolic-syndrome-specific gut microbial biobank.</title>
        <authorList>
            <person name="Liu C."/>
        </authorList>
    </citation>
    <scope>NUCLEOTIDE SEQUENCE</scope>
    <source>
        <strain evidence="3">D42-62</strain>
    </source>
</reference>
<dbReference type="Pfam" id="PF12844">
    <property type="entry name" value="HTH_19"/>
    <property type="match status" value="1"/>
</dbReference>
<gene>
    <name evidence="3" type="ORF">D5281_23630</name>
</gene>
<dbReference type="SMART" id="SM00530">
    <property type="entry name" value="HTH_XRE"/>
    <property type="match status" value="1"/>
</dbReference>
<keyword evidence="4" id="KW-1185">Reference proteome</keyword>
<keyword evidence="1" id="KW-0238">DNA-binding</keyword>
<dbReference type="AlphaFoldDB" id="A0A9X5BKG9"/>
<dbReference type="InterPro" id="IPR010982">
    <property type="entry name" value="Lambda_DNA-bd_dom_sf"/>
</dbReference>
<dbReference type="EMBL" id="QZDT01000092">
    <property type="protein sequence ID" value="NBJ95433.1"/>
    <property type="molecule type" value="Genomic_DNA"/>
</dbReference>
<dbReference type="OrthoDB" id="8115576at2"/>
<dbReference type="PANTHER" id="PTHR46558:SF13">
    <property type="entry name" value="HTH-TYPE TRANSCRIPTIONAL REGULATOR IMMR"/>
    <property type="match status" value="1"/>
</dbReference>
<dbReference type="CDD" id="cd00093">
    <property type="entry name" value="HTH_XRE"/>
    <property type="match status" value="1"/>
</dbReference>
<dbReference type="GO" id="GO:0003677">
    <property type="term" value="F:DNA binding"/>
    <property type="evidence" value="ECO:0007669"/>
    <property type="project" value="UniProtKB-KW"/>
</dbReference>
<evidence type="ECO:0000259" key="2">
    <source>
        <dbReference type="PROSITE" id="PS50943"/>
    </source>
</evidence>
<feature type="domain" description="HTH cro/C1-type" evidence="2">
    <location>
        <begin position="13"/>
        <end position="67"/>
    </location>
</feature>
<sequence>MRLGEYFEIGKRMKQARTNAGINQRDMSSRLSLTNSSYSNYENGYSEPPVETILKFCDTLGITLNDLLEIKITSNKSATVNTFADFFSILIDLDRRGLQIKGNTTYSQEDNQLTAHLTLDIPNAQIATFIPDWNKINQALISGKMDKEEYDMWLEDTLKLFNVPIDEYI</sequence>
<dbReference type="SUPFAM" id="SSF47413">
    <property type="entry name" value="lambda repressor-like DNA-binding domains"/>
    <property type="match status" value="1"/>
</dbReference>
<comment type="caution">
    <text evidence="3">The sequence shown here is derived from an EMBL/GenBank/DDBJ whole genome shotgun (WGS) entry which is preliminary data.</text>
</comment>
<dbReference type="PROSITE" id="PS50943">
    <property type="entry name" value="HTH_CROC1"/>
    <property type="match status" value="1"/>
</dbReference>
<dbReference type="PANTHER" id="PTHR46558">
    <property type="entry name" value="TRACRIPTIONAL REGULATORY PROTEIN-RELATED-RELATED"/>
    <property type="match status" value="1"/>
</dbReference>
<dbReference type="Proteomes" id="UP001154420">
    <property type="component" value="Unassembled WGS sequence"/>
</dbReference>
<organism evidence="3 4">
    <name type="scientific">Parablautia muri</name>
    <dbReference type="NCBI Taxonomy" id="2320879"/>
    <lineage>
        <taxon>Bacteria</taxon>
        <taxon>Bacillati</taxon>
        <taxon>Bacillota</taxon>
        <taxon>Clostridia</taxon>
        <taxon>Lachnospirales</taxon>
        <taxon>Lachnospiraceae</taxon>
        <taxon>Parablautia</taxon>
    </lineage>
</organism>
<dbReference type="Gene3D" id="1.10.260.40">
    <property type="entry name" value="lambda repressor-like DNA-binding domains"/>
    <property type="match status" value="1"/>
</dbReference>
<protein>
    <submittedName>
        <fullName evidence="3">XRE family transcriptional regulator</fullName>
    </submittedName>
</protein>
<evidence type="ECO:0000313" key="3">
    <source>
        <dbReference type="EMBL" id="NBJ95433.1"/>
    </source>
</evidence>
<accession>A0A9X5BKG9</accession>
<proteinExistence type="predicted"/>
<evidence type="ECO:0000256" key="1">
    <source>
        <dbReference type="ARBA" id="ARBA00023125"/>
    </source>
</evidence>